<evidence type="ECO:0000256" key="8">
    <source>
        <dbReference type="SAM" id="Phobius"/>
    </source>
</evidence>
<dbReference type="PROSITE" id="PS50095">
    <property type="entry name" value="PLAT"/>
    <property type="match status" value="1"/>
</dbReference>
<evidence type="ECO:0000256" key="5">
    <source>
        <dbReference type="ARBA" id="ARBA00022989"/>
    </source>
</evidence>
<feature type="transmembrane region" description="Helical" evidence="8">
    <location>
        <begin position="345"/>
        <end position="365"/>
    </location>
</feature>
<name>A0AAW1VHH0_9CUCU</name>
<dbReference type="Pfam" id="PF08016">
    <property type="entry name" value="PKD_channel"/>
    <property type="match status" value="1"/>
</dbReference>
<dbReference type="SUPFAM" id="SSF49723">
    <property type="entry name" value="Lipase/lipooxygenase domain (PLAT/LH2 domain)"/>
    <property type="match status" value="1"/>
</dbReference>
<organism evidence="10 11">
    <name type="scientific">Henosepilachna vigintioctopunctata</name>
    <dbReference type="NCBI Taxonomy" id="420089"/>
    <lineage>
        <taxon>Eukaryota</taxon>
        <taxon>Metazoa</taxon>
        <taxon>Ecdysozoa</taxon>
        <taxon>Arthropoda</taxon>
        <taxon>Hexapoda</taxon>
        <taxon>Insecta</taxon>
        <taxon>Pterygota</taxon>
        <taxon>Neoptera</taxon>
        <taxon>Endopterygota</taxon>
        <taxon>Coleoptera</taxon>
        <taxon>Polyphaga</taxon>
        <taxon>Cucujiformia</taxon>
        <taxon>Coccinelloidea</taxon>
        <taxon>Coccinellidae</taxon>
        <taxon>Epilachninae</taxon>
        <taxon>Epilachnini</taxon>
        <taxon>Henosepilachna</taxon>
    </lineage>
</organism>
<evidence type="ECO:0000256" key="7">
    <source>
        <dbReference type="PROSITE-ProRule" id="PRU00152"/>
    </source>
</evidence>
<dbReference type="InterPro" id="IPR051223">
    <property type="entry name" value="Polycystin"/>
</dbReference>
<dbReference type="Pfam" id="PF20519">
    <property type="entry name" value="Polycystin_dom"/>
    <property type="match status" value="1"/>
</dbReference>
<dbReference type="Gene3D" id="2.60.60.20">
    <property type="entry name" value="PLAT/LH2 domain"/>
    <property type="match status" value="1"/>
</dbReference>
<dbReference type="PANTHER" id="PTHR10877:SF183">
    <property type="entry name" value="AT14535P-RELATED"/>
    <property type="match status" value="1"/>
</dbReference>
<keyword evidence="5 8" id="KW-1133">Transmembrane helix</keyword>
<evidence type="ECO:0000256" key="1">
    <source>
        <dbReference type="ARBA" id="ARBA00004141"/>
    </source>
</evidence>
<keyword evidence="3 8" id="KW-0812">Transmembrane</keyword>
<feature type="transmembrane region" description="Helical" evidence="8">
    <location>
        <begin position="740"/>
        <end position="757"/>
    </location>
</feature>
<proteinExistence type="inferred from homology"/>
<sequence length="1122" mass="130460">MDEIEIKIWQDHNPLEIIIEKQYYHIVNVFMVFLYLLYFILLCFSIREVDYTNKSIFFLSDVSRQNLYGYVIVTKTGRAGTTSNVTIRLIGKTAESDAHVLNYPDPLLKILQKGEEDWFFLATKVHLGKILEIELWYDGIGGLPYWYCKSVNIFDVQNDQWYEFRISSLFTIHPKPKIYAREKALDSIRGPSIRVKLLKLLDNLRPDYRIFSLSLRRIDEYRSYVKRLTIMFSIVLAIGFWSIILNGVPHGAPIDSIMRFCEYKLNIFTTSYGIVGSIAAAITHLPIVHIFTVSRLRFSENGSPYRENQPFIVTILCWSVIIILITFNSTFIILCGVWIPTVDAYLWITSVAIGLIFYILVIETISGTLMRFIRGNYDEYEVYVKQKLRRIMIDIEKQRDILYRLLGKYLLRPFLQHLYKPMETSKIKYRLIVEKMKFEVRELIENMVMFVIYTSLMYMVILTNKDHYSVNSNKQISSLMDGSYTKTYSLGDVTTISNLEEYIANTLIVATQSRTWYGKYAVRDPGMTNDYSNKMLGVIRIRQHRSEANSCGVPDIMRFTNRSCNGDYFKSQSFRDYGIRWSLSEPSSSEGRMANVWKFLNSSETGTFPFIGKLGIYTGGGYVAFLGRGMKNSYVNFNYLQHYSWFDVLTRGIFIEFLLYNTNSNVFNSVQFTIEKSVTGYLKIEVKVDTSKMLLVNEKKFTAINTLLGIFVVIVLFLSMKTLMRILRTGVWYFKDVWHLIDIVLISLSYTCIVLYYKRSTKVGALLESLEGVEPRDFVNYFALYRVDHAFTITAALLITVATIKLWLLFRFLLVFKVAERTFSAMFRSLCALFCYHVVSLFAFSFFAYILFVDHLYRFAGMVNTVEFLSELNIRSFSEEERTVLNTPYMGLGYIFYILYSFTVMISNCIYTSMIAIFYSKAKEELSEYHGSYSVKNYLKTQFQFYYNLAKVRLKYLRMKAGGTVGGNYTPVEPKADEHRFADCFTLGIDKLRAMSLVSLCVLKNSNPKRKPLSQRDIRLMTYTLYYLKKIDNNPDDEEEVERFYKADLGGNKVKLIPEFNLTKIEAAASILLGQSQDKTMKDLNINGDDIIRDDIKQGIQHLKNELSLMLETLNKVKIITL</sequence>
<comment type="similarity">
    <text evidence="2">Belongs to the polycystin family.</text>
</comment>
<feature type="transmembrane region" description="Helical" evidence="8">
    <location>
        <begin position="790"/>
        <end position="810"/>
    </location>
</feature>
<evidence type="ECO:0000256" key="4">
    <source>
        <dbReference type="ARBA" id="ARBA00022729"/>
    </source>
</evidence>
<protein>
    <recommendedName>
        <fullName evidence="9">PLAT domain-containing protein</fullName>
    </recommendedName>
</protein>
<dbReference type="InterPro" id="IPR001024">
    <property type="entry name" value="PLAT/LH2_dom"/>
</dbReference>
<dbReference type="AlphaFoldDB" id="A0AAW1VHH0"/>
<feature type="transmembrane region" description="Helical" evidence="8">
    <location>
        <begin position="830"/>
        <end position="852"/>
    </location>
</feature>
<dbReference type="Proteomes" id="UP001431783">
    <property type="component" value="Unassembled WGS sequence"/>
</dbReference>
<gene>
    <name evidence="10" type="ORF">WA026_022561</name>
</gene>
<dbReference type="GO" id="GO:0005262">
    <property type="term" value="F:calcium channel activity"/>
    <property type="evidence" value="ECO:0007669"/>
    <property type="project" value="TreeGrafter"/>
</dbReference>
<dbReference type="GO" id="GO:0050982">
    <property type="term" value="P:detection of mechanical stimulus"/>
    <property type="evidence" value="ECO:0007669"/>
    <property type="project" value="TreeGrafter"/>
</dbReference>
<feature type="transmembrane region" description="Helical" evidence="8">
    <location>
        <begin position="701"/>
        <end position="719"/>
    </location>
</feature>
<evidence type="ECO:0000256" key="6">
    <source>
        <dbReference type="ARBA" id="ARBA00023136"/>
    </source>
</evidence>
<dbReference type="PANTHER" id="PTHR10877">
    <property type="entry name" value="POLYCYSTIN FAMILY MEMBER"/>
    <property type="match status" value="1"/>
</dbReference>
<dbReference type="InterPro" id="IPR036392">
    <property type="entry name" value="PLAT/LH2_dom_sf"/>
</dbReference>
<evidence type="ECO:0000313" key="11">
    <source>
        <dbReference type="Proteomes" id="UP001431783"/>
    </source>
</evidence>
<feature type="transmembrane region" description="Helical" evidence="8">
    <location>
        <begin position="443"/>
        <end position="462"/>
    </location>
</feature>
<keyword evidence="4" id="KW-0732">Signal</keyword>
<evidence type="ECO:0000256" key="2">
    <source>
        <dbReference type="ARBA" id="ARBA00007200"/>
    </source>
</evidence>
<keyword evidence="11" id="KW-1185">Reference proteome</keyword>
<comment type="subcellular location">
    <subcellularLocation>
        <location evidence="1">Membrane</location>
        <topology evidence="1">Multi-pass membrane protein</topology>
    </subcellularLocation>
</comment>
<comment type="caution">
    <text evidence="10">The sequence shown here is derived from an EMBL/GenBank/DDBJ whole genome shotgun (WGS) entry which is preliminary data.</text>
</comment>
<dbReference type="SMART" id="SM00308">
    <property type="entry name" value="LH2"/>
    <property type="match status" value="1"/>
</dbReference>
<evidence type="ECO:0000256" key="3">
    <source>
        <dbReference type="ARBA" id="ARBA00022692"/>
    </source>
</evidence>
<feature type="domain" description="PLAT" evidence="9">
    <location>
        <begin position="68"/>
        <end position="184"/>
    </location>
</feature>
<dbReference type="InterPro" id="IPR046791">
    <property type="entry name" value="Polycystin_dom"/>
</dbReference>
<feature type="transmembrane region" description="Helical" evidence="8">
    <location>
        <begin position="265"/>
        <end position="291"/>
    </location>
</feature>
<dbReference type="Pfam" id="PF01477">
    <property type="entry name" value="PLAT"/>
    <property type="match status" value="1"/>
</dbReference>
<dbReference type="InterPro" id="IPR013122">
    <property type="entry name" value="PKD1_2_channel"/>
</dbReference>
<feature type="transmembrane region" description="Helical" evidence="8">
    <location>
        <begin position="224"/>
        <end position="245"/>
    </location>
</feature>
<reference evidence="10 11" key="1">
    <citation type="submission" date="2023-03" db="EMBL/GenBank/DDBJ databases">
        <title>Genome insight into feeding habits of ladybird beetles.</title>
        <authorList>
            <person name="Li H.-S."/>
            <person name="Huang Y.-H."/>
            <person name="Pang H."/>
        </authorList>
    </citation>
    <scope>NUCLEOTIDE SEQUENCE [LARGE SCALE GENOMIC DNA]</scope>
    <source>
        <strain evidence="10">SYSU_2023b</strain>
        <tissue evidence="10">Whole body</tissue>
    </source>
</reference>
<keyword evidence="6 8" id="KW-0472">Membrane</keyword>
<dbReference type="GO" id="GO:0016020">
    <property type="term" value="C:membrane"/>
    <property type="evidence" value="ECO:0007669"/>
    <property type="project" value="UniProtKB-SubCell"/>
</dbReference>
<accession>A0AAW1VHH0</accession>
<feature type="transmembrane region" description="Helical" evidence="8">
    <location>
        <begin position="23"/>
        <end position="44"/>
    </location>
</feature>
<evidence type="ECO:0000259" key="9">
    <source>
        <dbReference type="PROSITE" id="PS50095"/>
    </source>
</evidence>
<comment type="caution">
    <text evidence="7">Lacks conserved residue(s) required for the propagation of feature annotation.</text>
</comment>
<evidence type="ECO:0000313" key="10">
    <source>
        <dbReference type="EMBL" id="KAK9892881.1"/>
    </source>
</evidence>
<feature type="transmembrane region" description="Helical" evidence="8">
    <location>
        <begin position="311"/>
        <end position="339"/>
    </location>
</feature>
<feature type="transmembrane region" description="Helical" evidence="8">
    <location>
        <begin position="894"/>
        <end position="919"/>
    </location>
</feature>
<dbReference type="EMBL" id="JARQZJ010000140">
    <property type="protein sequence ID" value="KAK9892881.1"/>
    <property type="molecule type" value="Genomic_DNA"/>
</dbReference>